<protein>
    <recommendedName>
        <fullName evidence="4">PRC-barrel domain-containing protein</fullName>
    </recommendedName>
</protein>
<comment type="caution">
    <text evidence="2">The sequence shown here is derived from an EMBL/GenBank/DDBJ whole genome shotgun (WGS) entry which is preliminary data.</text>
</comment>
<dbReference type="PANTHER" id="PTHR36740">
    <property type="entry name" value="PRC DOMAIN-CONTAINING PROTEIN"/>
    <property type="match status" value="1"/>
</dbReference>
<name>A0A843XLT9_COLES</name>
<organism evidence="2 3">
    <name type="scientific">Colocasia esculenta</name>
    <name type="common">Wild taro</name>
    <name type="synonym">Arum esculentum</name>
    <dbReference type="NCBI Taxonomy" id="4460"/>
    <lineage>
        <taxon>Eukaryota</taxon>
        <taxon>Viridiplantae</taxon>
        <taxon>Streptophyta</taxon>
        <taxon>Embryophyta</taxon>
        <taxon>Tracheophyta</taxon>
        <taxon>Spermatophyta</taxon>
        <taxon>Magnoliopsida</taxon>
        <taxon>Liliopsida</taxon>
        <taxon>Araceae</taxon>
        <taxon>Aroideae</taxon>
        <taxon>Colocasieae</taxon>
        <taxon>Colocasia</taxon>
    </lineage>
</organism>
<dbReference type="PANTHER" id="PTHR36740:SF1">
    <property type="entry name" value="PRC-BARREL DOMAIN-CONTAINING PROTEIN"/>
    <property type="match status" value="1"/>
</dbReference>
<sequence>MCDCSSLNAHLLLGEFSCGRRLRSGGPSRCCTKARSTQDLGRGSGSVVLCSKSGGWRARLPREVSWVARKIATLSESPDPLRRGCFGVERGGRDSVWVSRNSGDYQPERYESLKEVVFPGASAGGLENAHLGPSRKPEEDGERSTRDNSASSSFDILELKRELEKEEREAGITDRLKGEGDLIPAEDFERALSDSEEENRLDRVSGFRNGRQMLRRSSLIAKQVISMQSARSLGFVSELWVDTTLWIVVVVEVKPNLLSGEIEKLLLEDVHQVGDVVLVQDESVMENEVKMIGLDTLVGYDVVTSGRRNIGKVQITDFTLNILHVRGYNFDINSGAVESLELDSFGMSIIPAGLVSTYCLMVEDVIEVLSTTIVVHEVAASRLQRLTKGFWSAPKSEASLDDIVDSADFRRRTNRSVRRRRRGQDFSRRKFQDDWDLPMDF</sequence>
<dbReference type="InterPro" id="IPR011033">
    <property type="entry name" value="PRC_barrel-like_sf"/>
</dbReference>
<reference evidence="2" key="1">
    <citation type="submission" date="2017-07" db="EMBL/GenBank/DDBJ databases">
        <title>Taro Niue Genome Assembly and Annotation.</title>
        <authorList>
            <person name="Atibalentja N."/>
            <person name="Keating K."/>
            <person name="Fields C.J."/>
        </authorList>
    </citation>
    <scope>NUCLEOTIDE SEQUENCE</scope>
    <source>
        <strain evidence="2">Niue_2</strain>
        <tissue evidence="2">Leaf</tissue>
    </source>
</reference>
<accession>A0A843XLT9</accession>
<dbReference type="EMBL" id="NMUH01010128">
    <property type="protein sequence ID" value="MQM20738.1"/>
    <property type="molecule type" value="Genomic_DNA"/>
</dbReference>
<dbReference type="AlphaFoldDB" id="A0A843XLT9"/>
<dbReference type="Proteomes" id="UP000652761">
    <property type="component" value="Unassembled WGS sequence"/>
</dbReference>
<proteinExistence type="predicted"/>
<evidence type="ECO:0008006" key="4">
    <source>
        <dbReference type="Google" id="ProtNLM"/>
    </source>
</evidence>
<feature type="region of interest" description="Disordered" evidence="1">
    <location>
        <begin position="123"/>
        <end position="152"/>
    </location>
</feature>
<evidence type="ECO:0000313" key="3">
    <source>
        <dbReference type="Proteomes" id="UP000652761"/>
    </source>
</evidence>
<gene>
    <name evidence="2" type="ORF">Taro_053764</name>
</gene>
<evidence type="ECO:0000256" key="1">
    <source>
        <dbReference type="SAM" id="MobiDB-lite"/>
    </source>
</evidence>
<evidence type="ECO:0000313" key="2">
    <source>
        <dbReference type="EMBL" id="MQM20738.1"/>
    </source>
</evidence>
<keyword evidence="3" id="KW-1185">Reference proteome</keyword>
<dbReference type="OrthoDB" id="539916at2759"/>
<feature type="compositionally biased region" description="Basic and acidic residues" evidence="1">
    <location>
        <begin position="135"/>
        <end position="146"/>
    </location>
</feature>
<dbReference type="Gene3D" id="2.30.30.240">
    <property type="entry name" value="PRC-barrel domain"/>
    <property type="match status" value="1"/>
</dbReference>
<dbReference type="SUPFAM" id="SSF50346">
    <property type="entry name" value="PRC-barrel domain"/>
    <property type="match status" value="1"/>
</dbReference>